<keyword evidence="3" id="KW-1185">Reference proteome</keyword>
<comment type="caution">
    <text evidence="2">The sequence shown here is derived from an EMBL/GenBank/DDBJ whole genome shotgun (WGS) entry which is preliminary data.</text>
</comment>
<keyword evidence="1" id="KW-1133">Transmembrane helix</keyword>
<keyword evidence="1" id="KW-0812">Transmembrane</keyword>
<evidence type="ECO:0000313" key="3">
    <source>
        <dbReference type="Proteomes" id="UP000391834"/>
    </source>
</evidence>
<reference evidence="2 3" key="1">
    <citation type="submission" date="2019-10" db="EMBL/GenBank/DDBJ databases">
        <title>Prolixibacter strains distinguished by the presence of nitrate reductase genes were adept at nitrate-dependent anaerobic corrosion of metallic iron and carbon steel.</title>
        <authorList>
            <person name="Iino T."/>
            <person name="Shono N."/>
            <person name="Ito K."/>
            <person name="Nakamura R."/>
            <person name="Sueoka K."/>
            <person name="Harayama S."/>
            <person name="Ohkuma M."/>
        </authorList>
    </citation>
    <scope>NUCLEOTIDE SEQUENCE [LARGE SCALE GENOMIC DNA]</scope>
    <source>
        <strain evidence="2 3">JCM 13498</strain>
    </source>
</reference>
<gene>
    <name evidence="2" type="ORF">PbJCM13498_30400</name>
</gene>
<dbReference type="Proteomes" id="UP000391834">
    <property type="component" value="Unassembled WGS sequence"/>
</dbReference>
<dbReference type="AlphaFoldDB" id="A0A5M4B3C2"/>
<organism evidence="2 3">
    <name type="scientific">Prolixibacter bellariivorans</name>
    <dbReference type="NCBI Taxonomy" id="314319"/>
    <lineage>
        <taxon>Bacteria</taxon>
        <taxon>Pseudomonadati</taxon>
        <taxon>Bacteroidota</taxon>
        <taxon>Bacteroidia</taxon>
        <taxon>Marinilabiliales</taxon>
        <taxon>Prolixibacteraceae</taxon>
        <taxon>Prolixibacter</taxon>
    </lineage>
</organism>
<dbReference type="RefSeq" id="WP_025864046.1">
    <property type="nucleotide sequence ID" value="NZ_BLAX01000001.1"/>
</dbReference>
<protein>
    <submittedName>
        <fullName evidence="2">Uncharacterized protein</fullName>
    </submittedName>
</protein>
<sequence length="80" mass="9349">MLRKGFLKYRKRPGSIAATILLYTGAFISITALIYTLINLQRADEFVHIWLPFVMAGVVMIFLSQILKWQKKLLRKPFLH</sequence>
<name>A0A5M4B3C2_9BACT</name>
<evidence type="ECO:0000256" key="1">
    <source>
        <dbReference type="SAM" id="Phobius"/>
    </source>
</evidence>
<keyword evidence="1" id="KW-0472">Membrane</keyword>
<feature type="transmembrane region" description="Helical" evidence="1">
    <location>
        <begin position="46"/>
        <end position="67"/>
    </location>
</feature>
<accession>A0A5M4B3C2</accession>
<feature type="transmembrane region" description="Helical" evidence="1">
    <location>
        <begin position="20"/>
        <end position="40"/>
    </location>
</feature>
<evidence type="ECO:0000313" key="2">
    <source>
        <dbReference type="EMBL" id="GET34177.1"/>
    </source>
</evidence>
<dbReference type="EMBL" id="BLAX01000001">
    <property type="protein sequence ID" value="GET34177.1"/>
    <property type="molecule type" value="Genomic_DNA"/>
</dbReference>
<proteinExistence type="predicted"/>